<dbReference type="VEuPathDB" id="FungiDB:UMAG_03700"/>
<feature type="transmembrane region" description="Helical" evidence="8">
    <location>
        <begin position="248"/>
        <end position="269"/>
    </location>
</feature>
<evidence type="ECO:0000256" key="2">
    <source>
        <dbReference type="ARBA" id="ARBA00022448"/>
    </source>
</evidence>
<keyword evidence="6 8" id="KW-0472">Membrane</keyword>
<feature type="compositionally biased region" description="Polar residues" evidence="7">
    <location>
        <begin position="1"/>
        <end position="23"/>
    </location>
</feature>
<feature type="transmembrane region" description="Helical" evidence="8">
    <location>
        <begin position="349"/>
        <end position="371"/>
    </location>
</feature>
<dbReference type="Pfam" id="PF00324">
    <property type="entry name" value="AA_permease"/>
    <property type="match status" value="1"/>
</dbReference>
<feature type="transmembrane region" description="Helical" evidence="8">
    <location>
        <begin position="59"/>
        <end position="80"/>
    </location>
</feature>
<proteinExistence type="predicted"/>
<feature type="transmembrane region" description="Helical" evidence="8">
    <location>
        <begin position="463"/>
        <end position="484"/>
    </location>
</feature>
<keyword evidence="2" id="KW-0813">Transport</keyword>
<feature type="region of interest" description="Disordered" evidence="7">
    <location>
        <begin position="1"/>
        <end position="47"/>
    </location>
</feature>
<feature type="transmembrane region" description="Helical" evidence="8">
    <location>
        <begin position="290"/>
        <end position="309"/>
    </location>
</feature>
<keyword evidence="11" id="KW-1185">Reference proteome</keyword>
<dbReference type="FunCoup" id="A0A0D1DX19">
    <property type="interactions" value="169"/>
</dbReference>
<sequence>MAVDQIQSELSPYTQEKASSSASEVKGYEQDGVSKTSSFPDAQKPEERQLHRALKGRQISMIAIGGALGTGLIIGTGGGLANGGPASILIAYTLMGFCCASVMSALGEMSTYMPHPRGFAGHASRFVGDEFGLATGYNYLFKYGVVVANNTNAAALVIAYWNSTLSGGIWIGIITVLIIALNFGGPKWFGEVEFWLSLVKIITMTGLILLLLIIDLGGSPTGDRIGFRNFQDGLAFRSYPGTSGSKGMFLGFWSTMVTALFAYTGTELVGVTVGEAANPRKTVPSAIKKTFFRIAFFYVIGALLVGMVVPSNAPELLSANKKGTSAAASPFVVAIIRARIRVLPHVINAAILVFCISAANSDLYIAARTLYGLALDGKAPKVFRRVDKRGVPYVALSVSSLFCGLAFINLASGGPKTFSYLVASVTMFGGLTWICILISHIQFMKAMKAQGMSRESLPWQSPLQPYSSYIAVVFTSLVVFFKGWNSFLFTFNWRTFLTNYIGLPIFFAILLGWKFWYKTKFISPKDVDLLTGVREFDEQDVAIWQADEEKTRAELASAPMYKKAWIYAKNW</sequence>
<feature type="transmembrane region" description="Helical" evidence="8">
    <location>
        <begin position="192"/>
        <end position="214"/>
    </location>
</feature>
<dbReference type="OMA" id="FWSVMVN"/>
<dbReference type="GO" id="GO:0003333">
    <property type="term" value="P:amino acid transmembrane transport"/>
    <property type="evidence" value="ECO:0000318"/>
    <property type="project" value="GO_Central"/>
</dbReference>
<dbReference type="EMBL" id="CM003149">
    <property type="protein sequence ID" value="KIS68121.1"/>
    <property type="molecule type" value="Genomic_DNA"/>
</dbReference>
<evidence type="ECO:0000256" key="4">
    <source>
        <dbReference type="ARBA" id="ARBA00022970"/>
    </source>
</evidence>
<evidence type="ECO:0000256" key="5">
    <source>
        <dbReference type="ARBA" id="ARBA00022989"/>
    </source>
</evidence>
<feature type="transmembrane region" description="Helical" evidence="8">
    <location>
        <begin position="167"/>
        <end position="185"/>
    </location>
</feature>
<evidence type="ECO:0000259" key="9">
    <source>
        <dbReference type="Pfam" id="PF00324"/>
    </source>
</evidence>
<dbReference type="FunFam" id="1.20.1740.10:FF:000006">
    <property type="entry name" value="General amino acid permease"/>
    <property type="match status" value="1"/>
</dbReference>
<feature type="domain" description="Amino acid permease/ SLC12A" evidence="9">
    <location>
        <begin position="59"/>
        <end position="521"/>
    </location>
</feature>
<keyword evidence="5 8" id="KW-1133">Transmembrane helix</keyword>
<dbReference type="AlphaFoldDB" id="A0A0D1DX19"/>
<feature type="transmembrane region" description="Helical" evidence="8">
    <location>
        <begin position="86"/>
        <end position="107"/>
    </location>
</feature>
<evidence type="ECO:0000256" key="1">
    <source>
        <dbReference type="ARBA" id="ARBA00004141"/>
    </source>
</evidence>
<dbReference type="KEGG" id="uma:UMAG_03700"/>
<evidence type="ECO:0000313" key="11">
    <source>
        <dbReference type="Proteomes" id="UP000000561"/>
    </source>
</evidence>
<keyword evidence="3 8" id="KW-0812">Transmembrane</keyword>
<dbReference type="GO" id="GO:0016020">
    <property type="term" value="C:membrane"/>
    <property type="evidence" value="ECO:0000318"/>
    <property type="project" value="GO_Central"/>
</dbReference>
<name>A0A0D1DX19_MYCMD</name>
<dbReference type="GeneID" id="23564089"/>
<feature type="transmembrane region" description="Helical" evidence="8">
    <location>
        <begin position="140"/>
        <end position="161"/>
    </location>
</feature>
<evidence type="ECO:0000256" key="7">
    <source>
        <dbReference type="SAM" id="MobiDB-lite"/>
    </source>
</evidence>
<dbReference type="Gene3D" id="1.20.1740.10">
    <property type="entry name" value="Amino acid/polyamine transporter I"/>
    <property type="match status" value="1"/>
</dbReference>
<protein>
    <submittedName>
        <fullName evidence="10">Amino acid transmembrane transporter</fullName>
    </submittedName>
</protein>
<comment type="subcellular location">
    <subcellularLocation>
        <location evidence="1">Membrane</location>
        <topology evidence="1">Multi-pass membrane protein</topology>
    </subcellularLocation>
</comment>
<organism evidence="10 11">
    <name type="scientific">Mycosarcoma maydis</name>
    <name type="common">Corn smut fungus</name>
    <name type="synonym">Ustilago maydis</name>
    <dbReference type="NCBI Taxonomy" id="5270"/>
    <lineage>
        <taxon>Eukaryota</taxon>
        <taxon>Fungi</taxon>
        <taxon>Dikarya</taxon>
        <taxon>Basidiomycota</taxon>
        <taxon>Ustilaginomycotina</taxon>
        <taxon>Ustilaginomycetes</taxon>
        <taxon>Ustilaginales</taxon>
        <taxon>Ustilaginaceae</taxon>
        <taxon>Mycosarcoma</taxon>
    </lineage>
</organism>
<dbReference type="PANTHER" id="PTHR43341">
    <property type="entry name" value="AMINO ACID PERMEASE"/>
    <property type="match status" value="1"/>
</dbReference>
<dbReference type="eggNOG" id="KOG1286">
    <property type="taxonomic scope" value="Eukaryota"/>
</dbReference>
<dbReference type="PIRSF" id="PIRSF006060">
    <property type="entry name" value="AA_transporter"/>
    <property type="match status" value="1"/>
</dbReference>
<evidence type="ECO:0000256" key="6">
    <source>
        <dbReference type="ARBA" id="ARBA00023136"/>
    </source>
</evidence>
<keyword evidence="4" id="KW-0029">Amino-acid transport</keyword>
<feature type="transmembrane region" description="Helical" evidence="8">
    <location>
        <begin position="496"/>
        <end position="516"/>
    </location>
</feature>
<dbReference type="PANTHER" id="PTHR43341:SF9">
    <property type="entry name" value="DICARBOXYLIC AMINO ACID PERMEASE"/>
    <property type="match status" value="1"/>
</dbReference>
<dbReference type="InParanoid" id="A0A0D1DX19"/>
<feature type="transmembrane region" description="Helical" evidence="8">
    <location>
        <begin position="391"/>
        <end position="412"/>
    </location>
</feature>
<evidence type="ECO:0000313" key="10">
    <source>
        <dbReference type="EMBL" id="KIS68121.1"/>
    </source>
</evidence>
<reference evidence="10 11" key="1">
    <citation type="journal article" date="2006" name="Nature">
        <title>Insights from the genome of the biotrophic fungal plant pathogen Ustilago maydis.</title>
        <authorList>
            <person name="Kamper J."/>
            <person name="Kahmann R."/>
            <person name="Bolker M."/>
            <person name="Ma L.J."/>
            <person name="Brefort T."/>
            <person name="Saville B.J."/>
            <person name="Banuett F."/>
            <person name="Kronstad J.W."/>
            <person name="Gold S.E."/>
            <person name="Muller O."/>
            <person name="Perlin M.H."/>
            <person name="Wosten H.A."/>
            <person name="de Vries R."/>
            <person name="Ruiz-Herrera J."/>
            <person name="Reynaga-Pena C.G."/>
            <person name="Snetselaar K."/>
            <person name="McCann M."/>
            <person name="Perez-Martin J."/>
            <person name="Feldbrugge M."/>
            <person name="Basse C.W."/>
            <person name="Steinberg G."/>
            <person name="Ibeas J.I."/>
            <person name="Holloman W."/>
            <person name="Guzman P."/>
            <person name="Farman M."/>
            <person name="Stajich J.E."/>
            <person name="Sentandreu R."/>
            <person name="Gonzalez-Prieto J.M."/>
            <person name="Kennell J.C."/>
            <person name="Molina L."/>
            <person name="Schirawski J."/>
            <person name="Mendoza-Mendoza A."/>
            <person name="Greilinger D."/>
            <person name="Munch K."/>
            <person name="Rossel N."/>
            <person name="Scherer M."/>
            <person name="Vranes M."/>
            <person name="Ladendorf O."/>
            <person name="Vincon V."/>
            <person name="Fuchs U."/>
            <person name="Sandrock B."/>
            <person name="Meng S."/>
            <person name="Ho E.C."/>
            <person name="Cahill M.J."/>
            <person name="Boyce K.J."/>
            <person name="Klose J."/>
            <person name="Klosterman S.J."/>
            <person name="Deelstra H.J."/>
            <person name="Ortiz-Castellanos L."/>
            <person name="Li W."/>
            <person name="Sanchez-Alonso P."/>
            <person name="Schreier P.H."/>
            <person name="Hauser-Hahn I."/>
            <person name="Vaupel M."/>
            <person name="Koopmann E."/>
            <person name="Friedrich G."/>
            <person name="Voss H."/>
            <person name="Schluter T."/>
            <person name="Margolis J."/>
            <person name="Platt D."/>
            <person name="Swimmer C."/>
            <person name="Gnirke A."/>
            <person name="Chen F."/>
            <person name="Vysotskaia V."/>
            <person name="Mannhaupt G."/>
            <person name="Guldener U."/>
            <person name="Munsterkotter M."/>
            <person name="Haase D."/>
            <person name="Oesterheld M."/>
            <person name="Mewes H.W."/>
            <person name="Mauceli E.W."/>
            <person name="DeCaprio D."/>
            <person name="Wade C.M."/>
            <person name="Butler J."/>
            <person name="Young S."/>
            <person name="Jaffe D.B."/>
            <person name="Calvo S."/>
            <person name="Nusbaum C."/>
            <person name="Galagan J."/>
            <person name="Birren B.W."/>
        </authorList>
    </citation>
    <scope>NUCLEOTIDE SEQUENCE [LARGE SCALE GENOMIC DNA]</scope>
    <source>
        <strain evidence="11">DSM 14603 / FGSC 9021 / UM521</strain>
    </source>
</reference>
<dbReference type="OrthoDB" id="10062876at2759"/>
<evidence type="ECO:0000256" key="8">
    <source>
        <dbReference type="SAM" id="Phobius"/>
    </source>
</evidence>
<dbReference type="InterPro" id="IPR050524">
    <property type="entry name" value="APC_YAT"/>
</dbReference>
<evidence type="ECO:0000256" key="3">
    <source>
        <dbReference type="ARBA" id="ARBA00022692"/>
    </source>
</evidence>
<dbReference type="Proteomes" id="UP000000561">
    <property type="component" value="Chromosome 10"/>
</dbReference>
<gene>
    <name evidence="10" type="ORF">UMAG_03700</name>
</gene>
<dbReference type="RefSeq" id="XP_011390173.1">
    <property type="nucleotide sequence ID" value="XM_011391871.1"/>
</dbReference>
<dbReference type="InterPro" id="IPR004841">
    <property type="entry name" value="AA-permease/SLC12A_dom"/>
</dbReference>
<accession>A0A0D1DX19</accession>
<dbReference type="GO" id="GO:0015171">
    <property type="term" value="F:amino acid transmembrane transporter activity"/>
    <property type="evidence" value="ECO:0000318"/>
    <property type="project" value="GO_Central"/>
</dbReference>
<feature type="transmembrane region" description="Helical" evidence="8">
    <location>
        <begin position="418"/>
        <end position="443"/>
    </location>
</feature>